<dbReference type="PROSITE" id="PS00138">
    <property type="entry name" value="SUBTILASE_SER"/>
    <property type="match status" value="1"/>
</dbReference>
<dbReference type="InterPro" id="IPR034197">
    <property type="entry name" value="Peptidases_S8_3"/>
</dbReference>
<reference evidence="13 14" key="1">
    <citation type="journal article" date="2018" name="Sci. Data">
        <title>The draft genome sequence of cork oak.</title>
        <authorList>
            <person name="Ramos A.M."/>
            <person name="Usie A."/>
            <person name="Barbosa P."/>
            <person name="Barros P.M."/>
            <person name="Capote T."/>
            <person name="Chaves I."/>
            <person name="Simoes F."/>
            <person name="Abreu I."/>
            <person name="Carrasquinho I."/>
            <person name="Faro C."/>
            <person name="Guimaraes J.B."/>
            <person name="Mendonca D."/>
            <person name="Nobrega F."/>
            <person name="Rodrigues L."/>
            <person name="Saibo N.J.M."/>
            <person name="Varela M.C."/>
            <person name="Egas C."/>
            <person name="Matos J."/>
            <person name="Miguel C.M."/>
            <person name="Oliveira M.M."/>
            <person name="Ricardo C.P."/>
            <person name="Goncalves S."/>
        </authorList>
    </citation>
    <scope>NUCLEOTIDE SEQUENCE [LARGE SCALE GENOMIC DNA]</scope>
    <source>
        <strain evidence="14">cv. HL8</strain>
    </source>
</reference>
<dbReference type="InterPro" id="IPR041469">
    <property type="entry name" value="Subtilisin-like_FN3"/>
</dbReference>
<proteinExistence type="inferred from homology"/>
<keyword evidence="7" id="KW-0720">Serine protease</keyword>
<comment type="caution">
    <text evidence="8">Lacks conserved residue(s) required for the propagation of feature annotation.</text>
</comment>
<evidence type="ECO:0000259" key="12">
    <source>
        <dbReference type="Pfam" id="PF17766"/>
    </source>
</evidence>
<accession>A0AAW0LM66</accession>
<evidence type="ECO:0000256" key="8">
    <source>
        <dbReference type="PROSITE-ProRule" id="PRU01240"/>
    </source>
</evidence>
<comment type="subcellular location">
    <subcellularLocation>
        <location evidence="1">Secreted</location>
    </subcellularLocation>
</comment>
<evidence type="ECO:0000256" key="4">
    <source>
        <dbReference type="ARBA" id="ARBA00022670"/>
    </source>
</evidence>
<dbReference type="Pfam" id="PF17766">
    <property type="entry name" value="fn3_6"/>
    <property type="match status" value="2"/>
</dbReference>
<dbReference type="GO" id="GO:0006508">
    <property type="term" value="P:proteolysis"/>
    <property type="evidence" value="ECO:0007669"/>
    <property type="project" value="UniProtKB-KW"/>
</dbReference>
<protein>
    <submittedName>
        <fullName evidence="13">Subtilisin-like protease sbt4.14</fullName>
    </submittedName>
</protein>
<dbReference type="Pfam" id="PF05922">
    <property type="entry name" value="Inhibitor_I9"/>
    <property type="match status" value="2"/>
</dbReference>
<feature type="transmembrane region" description="Helical" evidence="9">
    <location>
        <begin position="1277"/>
        <end position="1300"/>
    </location>
</feature>
<keyword evidence="6" id="KW-0378">Hydrolase</keyword>
<dbReference type="CDD" id="cd02120">
    <property type="entry name" value="PA_subtilisin_like"/>
    <property type="match status" value="1"/>
</dbReference>
<feature type="domain" description="Inhibitor I9" evidence="11">
    <location>
        <begin position="662"/>
        <end position="709"/>
    </location>
</feature>
<dbReference type="SUPFAM" id="SSF52743">
    <property type="entry name" value="Subtilisin-like"/>
    <property type="match status" value="2"/>
</dbReference>
<keyword evidence="9" id="KW-0812">Transmembrane</keyword>
<feature type="domain" description="Peptidase S8/S53" evidence="10">
    <location>
        <begin position="111"/>
        <end position="448"/>
    </location>
</feature>
<dbReference type="InterPro" id="IPR000209">
    <property type="entry name" value="Peptidase_S8/S53_dom"/>
</dbReference>
<dbReference type="CDD" id="cd04852">
    <property type="entry name" value="Peptidases_S8_3"/>
    <property type="match status" value="1"/>
</dbReference>
<keyword evidence="9" id="KW-0472">Membrane</keyword>
<feature type="domain" description="Subtilisin-like protease fibronectin type-III" evidence="12">
    <location>
        <begin position="1152"/>
        <end position="1250"/>
    </location>
</feature>
<dbReference type="InterPro" id="IPR010259">
    <property type="entry name" value="S8pro/Inhibitor_I9"/>
</dbReference>
<dbReference type="PANTHER" id="PTHR10795">
    <property type="entry name" value="PROPROTEIN CONVERTASE SUBTILISIN/KEXIN"/>
    <property type="match status" value="1"/>
</dbReference>
<dbReference type="PROSITE" id="PS51892">
    <property type="entry name" value="SUBTILASE"/>
    <property type="match status" value="2"/>
</dbReference>
<evidence type="ECO:0000256" key="1">
    <source>
        <dbReference type="ARBA" id="ARBA00004613"/>
    </source>
</evidence>
<dbReference type="Gene3D" id="2.60.40.2310">
    <property type="match status" value="2"/>
</dbReference>
<dbReference type="GO" id="GO:0005576">
    <property type="term" value="C:extracellular region"/>
    <property type="evidence" value="ECO:0007669"/>
    <property type="project" value="UniProtKB-SubCell"/>
</dbReference>
<evidence type="ECO:0000256" key="7">
    <source>
        <dbReference type="ARBA" id="ARBA00022825"/>
    </source>
</evidence>
<keyword evidence="9" id="KW-1133">Transmembrane helix</keyword>
<evidence type="ECO:0000256" key="2">
    <source>
        <dbReference type="ARBA" id="ARBA00011073"/>
    </source>
</evidence>
<feature type="domain" description="Peptidase S8/S53" evidence="10">
    <location>
        <begin position="732"/>
        <end position="1093"/>
    </location>
</feature>
<sequence length="1326" mass="142524">MAIQSVWASARSDRVRKAAVEFGDWGFGEREVGGPVGVIGDEQKESMVHSYHYSLNAFAAKLSEDEAQKLASMDQVLSVIPNQYHKLHTTRSWDFVGLPQIAKRKLKTERDIVVGLLDTGAKYFKLDRHPDPADILSPVDVEGHGTHTSSTLAGNVVPNASLYGLANGTARGAVPSARVAVYKVCWVSSGCSDMDILAAFDAAAYDGVDVISISIAGGSPNYTTGSISIGAFHAMKKGIITVASAGNNGPSLSSVSNSAPWILTVAASGIDRDFRSKVHLGNGRNITGHGISAFNPGKELYPLISGADAARSASTKEDAVYCMEGSLDPAKVKGRLVYCKLAEAGSESVVKGIGGVGAIIESDQFLDFDVAKIFMAPGTIVNGTIGEFINEYTKSTKTPSAVIYRTRATKKAPAPFVPLFSSRGPNPGSLHILKPDIAAPGVNILAAFTPLRSLTGLKAKPMSRRVNEDGEFAFGAGQVNPTRAVNPGIVYDMDEMSYIQFLCREGYSGSNLPVLVGQPINCSKIVPGLGSDALNYPTMQLSLKNKQEPTIGVFRRRVTNVGQAISIYNATIIAPKGVEITVKPMTLSFTRVLQKRSFKVVVKAQPTMSMVSAGSLVWKSSRHTVDLLELEFKKNGFLYVVVSFLFTNKSSFEFDTDILSQIDAKDSMVYSYCNSFNAFAAKLYEDEAQKLASMDQVFSVIPNRYHKLHTTRSWDFSGKLIGAKYFKLDRVPDPADIFSPVDVDGHGTHTSSTLAGNVVPNASLYGLANGTARGAVPSARVAMYKVCWVSFGCSDMDILAAFDAAAYDGVDVISISIGGGTVNYTTDSISIGAFHAMKKGIITVASAGNDGPKPASVSNSAPWILTVAASGIDRDFRSEVHLGNGRNITHIQSKKELYPLIRGADAALNTESKERALFCTEDSLDPDMVKGRLVYCKLGRRGSDSVVKGIGGVGTIIESDQIYDAAEIFMAPEPWTHATKRTPAPFVAAFSSRGPNPGSLHILKPDIAAPGVNILAAFTPMRSLTGLKGDTQFSDFTIMSGTSMACPHIAGVAAYVKSFHPDWSPAAIKSAILTTAKPISRRVNDDGEFAFGAGQMNPTRAVNPGLIYDMDEMSYIQFLCREGYSGSTLPILVGPQHMNCSKIIPGLGYDALNYPTMQLSLKNKQEITTGVFRRRVTNVGQAISIYNATIIAPKGVEITVKPMTLSFTRVLQKRSFKVVVRANPKMSSIMVSGSLVWKSSRHTVKSPIVIYGPQVALLGMVMISKKDMKSSSEKYPLIATLLFAFYITCFVALIVLGFVYCLSGLKQIFHTTKIEPEDEEDARAAN</sequence>
<evidence type="ECO:0000256" key="6">
    <source>
        <dbReference type="ARBA" id="ARBA00022801"/>
    </source>
</evidence>
<organism evidence="13 14">
    <name type="scientific">Quercus suber</name>
    <name type="common">Cork oak</name>
    <dbReference type="NCBI Taxonomy" id="58331"/>
    <lineage>
        <taxon>Eukaryota</taxon>
        <taxon>Viridiplantae</taxon>
        <taxon>Streptophyta</taxon>
        <taxon>Embryophyta</taxon>
        <taxon>Tracheophyta</taxon>
        <taxon>Spermatophyta</taxon>
        <taxon>Magnoliopsida</taxon>
        <taxon>eudicotyledons</taxon>
        <taxon>Gunneridae</taxon>
        <taxon>Pentapetalae</taxon>
        <taxon>rosids</taxon>
        <taxon>fabids</taxon>
        <taxon>Fagales</taxon>
        <taxon>Fagaceae</taxon>
        <taxon>Quercus</taxon>
    </lineage>
</organism>
<dbReference type="InterPro" id="IPR036852">
    <property type="entry name" value="Peptidase_S8/S53_dom_sf"/>
</dbReference>
<evidence type="ECO:0000313" key="14">
    <source>
        <dbReference type="Proteomes" id="UP000237347"/>
    </source>
</evidence>
<dbReference type="Gene3D" id="3.40.50.200">
    <property type="entry name" value="Peptidase S8/S53 domain"/>
    <property type="match status" value="3"/>
</dbReference>
<comment type="similarity">
    <text evidence="2 8">Belongs to the peptidase S8 family.</text>
</comment>
<evidence type="ECO:0000259" key="10">
    <source>
        <dbReference type="Pfam" id="PF00082"/>
    </source>
</evidence>
<name>A0AAW0LM66_QUESU</name>
<dbReference type="Gene3D" id="3.30.70.80">
    <property type="entry name" value="Peptidase S8 propeptide/proteinase inhibitor I9"/>
    <property type="match status" value="1"/>
</dbReference>
<feature type="domain" description="Inhibitor I9" evidence="11">
    <location>
        <begin position="41"/>
        <end position="88"/>
    </location>
</feature>
<dbReference type="GO" id="GO:0004252">
    <property type="term" value="F:serine-type endopeptidase activity"/>
    <property type="evidence" value="ECO:0007669"/>
    <property type="project" value="InterPro"/>
</dbReference>
<keyword evidence="14" id="KW-1185">Reference proteome</keyword>
<comment type="caution">
    <text evidence="13">The sequence shown here is derived from an EMBL/GenBank/DDBJ whole genome shotgun (WGS) entry which is preliminary data.</text>
</comment>
<keyword evidence="4" id="KW-0645">Protease</keyword>
<evidence type="ECO:0000256" key="9">
    <source>
        <dbReference type="SAM" id="Phobius"/>
    </source>
</evidence>
<dbReference type="InterPro" id="IPR045051">
    <property type="entry name" value="SBT"/>
</dbReference>
<gene>
    <name evidence="13" type="primary">SBT4.14_2</name>
    <name evidence="13" type="ORF">CFP56_038607</name>
</gene>
<dbReference type="Gene3D" id="3.50.30.30">
    <property type="match status" value="1"/>
</dbReference>
<dbReference type="InterPro" id="IPR023828">
    <property type="entry name" value="Peptidase_S8_Ser-AS"/>
</dbReference>
<feature type="domain" description="Subtilisin-like protease fibronectin type-III" evidence="12">
    <location>
        <begin position="534"/>
        <end position="626"/>
    </location>
</feature>
<keyword evidence="5" id="KW-0732">Signal</keyword>
<evidence type="ECO:0000313" key="13">
    <source>
        <dbReference type="EMBL" id="KAK7852590.1"/>
    </source>
</evidence>
<dbReference type="EMBL" id="PKMF04000074">
    <property type="protein sequence ID" value="KAK7852590.1"/>
    <property type="molecule type" value="Genomic_DNA"/>
</dbReference>
<evidence type="ECO:0000256" key="5">
    <source>
        <dbReference type="ARBA" id="ARBA00022729"/>
    </source>
</evidence>
<evidence type="ECO:0000259" key="11">
    <source>
        <dbReference type="Pfam" id="PF05922"/>
    </source>
</evidence>
<dbReference type="InterPro" id="IPR037045">
    <property type="entry name" value="S8pro/Inhibitor_I9_sf"/>
</dbReference>
<dbReference type="Pfam" id="PF00082">
    <property type="entry name" value="Peptidase_S8"/>
    <property type="match status" value="2"/>
</dbReference>
<dbReference type="Proteomes" id="UP000237347">
    <property type="component" value="Unassembled WGS sequence"/>
</dbReference>
<evidence type="ECO:0000256" key="3">
    <source>
        <dbReference type="ARBA" id="ARBA00022525"/>
    </source>
</evidence>
<keyword evidence="3" id="KW-0964">Secreted</keyword>